<sequence length="52" mass="5907">MKLRVEEKERLVSEEQSDLLCLFSNSGGAGRRPLRGDVSPFKILKVFPETRS</sequence>
<reference evidence="1" key="1">
    <citation type="journal article" date="2014" name="Front. Microbiol.">
        <title>High frequency of phylogenetically diverse reductive dehalogenase-homologous genes in deep subseafloor sedimentary metagenomes.</title>
        <authorList>
            <person name="Kawai M."/>
            <person name="Futagami T."/>
            <person name="Toyoda A."/>
            <person name="Takaki Y."/>
            <person name="Nishi S."/>
            <person name="Hori S."/>
            <person name="Arai W."/>
            <person name="Tsubouchi T."/>
            <person name="Morono Y."/>
            <person name="Uchiyama I."/>
            <person name="Ito T."/>
            <person name="Fujiyama A."/>
            <person name="Inagaki F."/>
            <person name="Takami H."/>
        </authorList>
    </citation>
    <scope>NUCLEOTIDE SEQUENCE</scope>
    <source>
        <strain evidence="1">Expedition CK06-06</strain>
    </source>
</reference>
<dbReference type="EMBL" id="BARW01018789">
    <property type="protein sequence ID" value="GAJ02039.1"/>
    <property type="molecule type" value="Genomic_DNA"/>
</dbReference>
<dbReference type="AlphaFoldDB" id="X1T9V1"/>
<proteinExistence type="predicted"/>
<organism evidence="1">
    <name type="scientific">marine sediment metagenome</name>
    <dbReference type="NCBI Taxonomy" id="412755"/>
    <lineage>
        <taxon>unclassified sequences</taxon>
        <taxon>metagenomes</taxon>
        <taxon>ecological metagenomes</taxon>
    </lineage>
</organism>
<comment type="caution">
    <text evidence="1">The sequence shown here is derived from an EMBL/GenBank/DDBJ whole genome shotgun (WGS) entry which is preliminary data.</text>
</comment>
<gene>
    <name evidence="1" type="ORF">S12H4_32096</name>
</gene>
<name>X1T9V1_9ZZZZ</name>
<accession>X1T9V1</accession>
<evidence type="ECO:0000313" key="1">
    <source>
        <dbReference type="EMBL" id="GAJ02039.1"/>
    </source>
</evidence>
<protein>
    <submittedName>
        <fullName evidence="1">Uncharacterized protein</fullName>
    </submittedName>
</protein>